<evidence type="ECO:0000313" key="1">
    <source>
        <dbReference type="EMBL" id="GLD52396.1"/>
    </source>
</evidence>
<comment type="caution">
    <text evidence="1">The sequence shown here is derived from an EMBL/GenBank/DDBJ whole genome shotgun (WGS) entry which is preliminary data.</text>
</comment>
<feature type="non-terminal residue" evidence="1">
    <location>
        <position position="1"/>
    </location>
</feature>
<gene>
    <name evidence="1" type="ORF">AKAME5_000530600</name>
</gene>
<keyword evidence="2" id="KW-1185">Reference proteome</keyword>
<proteinExistence type="predicted"/>
<name>A0AAD3R284_LATJO</name>
<protein>
    <submittedName>
        <fullName evidence="1">Uncharacterized protein</fullName>
    </submittedName>
</protein>
<dbReference type="Proteomes" id="UP001279410">
    <property type="component" value="Unassembled WGS sequence"/>
</dbReference>
<dbReference type="EMBL" id="BRZM01000014">
    <property type="protein sequence ID" value="GLD52396.1"/>
    <property type="molecule type" value="Genomic_DNA"/>
</dbReference>
<accession>A0AAD3R284</accession>
<evidence type="ECO:0000313" key="2">
    <source>
        <dbReference type="Proteomes" id="UP001279410"/>
    </source>
</evidence>
<organism evidence="1 2">
    <name type="scientific">Lates japonicus</name>
    <name type="common">Japanese lates</name>
    <dbReference type="NCBI Taxonomy" id="270547"/>
    <lineage>
        <taxon>Eukaryota</taxon>
        <taxon>Metazoa</taxon>
        <taxon>Chordata</taxon>
        <taxon>Craniata</taxon>
        <taxon>Vertebrata</taxon>
        <taxon>Euteleostomi</taxon>
        <taxon>Actinopterygii</taxon>
        <taxon>Neopterygii</taxon>
        <taxon>Teleostei</taxon>
        <taxon>Neoteleostei</taxon>
        <taxon>Acanthomorphata</taxon>
        <taxon>Carangaria</taxon>
        <taxon>Carangaria incertae sedis</taxon>
        <taxon>Centropomidae</taxon>
        <taxon>Lates</taxon>
    </lineage>
</organism>
<sequence length="58" mass="6483">VVKLLLQYGSNASDRNLSGLSALDLAEEENIIELLLTFKTSSVIHEQPCKIPVQYRQP</sequence>
<dbReference type="AlphaFoldDB" id="A0AAD3R284"/>
<reference evidence="1" key="1">
    <citation type="submission" date="2022-08" db="EMBL/GenBank/DDBJ databases">
        <title>Genome sequencing of akame (Lates japonicus).</title>
        <authorList>
            <person name="Hashiguchi Y."/>
            <person name="Takahashi H."/>
        </authorList>
    </citation>
    <scope>NUCLEOTIDE SEQUENCE</scope>
    <source>
        <strain evidence="1">Kochi</strain>
    </source>
</reference>
<dbReference type="InterPro" id="IPR036770">
    <property type="entry name" value="Ankyrin_rpt-contain_sf"/>
</dbReference>
<dbReference type="Gene3D" id="1.25.40.20">
    <property type="entry name" value="Ankyrin repeat-containing domain"/>
    <property type="match status" value="1"/>
</dbReference>
<feature type="non-terminal residue" evidence="1">
    <location>
        <position position="58"/>
    </location>
</feature>